<dbReference type="Gene3D" id="3.20.20.140">
    <property type="entry name" value="Metal-dependent hydrolases"/>
    <property type="match status" value="1"/>
</dbReference>
<feature type="domain" description="Amidohydrolase-related" evidence="2">
    <location>
        <begin position="62"/>
        <end position="403"/>
    </location>
</feature>
<evidence type="ECO:0000313" key="4">
    <source>
        <dbReference type="Proteomes" id="UP000248057"/>
    </source>
</evidence>
<keyword evidence="4" id="KW-1185">Reference proteome</keyword>
<keyword evidence="1 3" id="KW-0378">Hydrolase</keyword>
<dbReference type="GO" id="GO:0016810">
    <property type="term" value="F:hydrolase activity, acting on carbon-nitrogen (but not peptide) bonds"/>
    <property type="evidence" value="ECO:0007669"/>
    <property type="project" value="InterPro"/>
</dbReference>
<dbReference type="InterPro" id="IPR011059">
    <property type="entry name" value="Metal-dep_hydrolase_composite"/>
</dbReference>
<name>A0A2V3XXE2_9FIRM</name>
<gene>
    <name evidence="3" type="ORF">DFR60_11470</name>
</gene>
<dbReference type="SUPFAM" id="SSF51338">
    <property type="entry name" value="Composite domain of metallo-dependent hydrolases"/>
    <property type="match status" value="1"/>
</dbReference>
<dbReference type="EMBL" id="QJKD01000014">
    <property type="protein sequence ID" value="PXX49281.1"/>
    <property type="molecule type" value="Genomic_DNA"/>
</dbReference>
<dbReference type="Proteomes" id="UP000248057">
    <property type="component" value="Unassembled WGS sequence"/>
</dbReference>
<sequence length="485" mass="54671">MGVTLFKNCKFLFAGADPKSVSTSHSVAVEDDRILFLGTEKEYYEQHPEKSLSTVIDCTDKLVMPGLVDGHNHLCNTLMNISRAFPFDYSHISDHMLTTIHDPYGWLTPESLYDITMTSAINALKHGTTTVENSTILPDTAYEAMDTSGIRGILAPQMASSFRLDSDPLNWKQALEKTKSCIEHYHNPKRRMSVAVHIHDLWDCMEKLMDGALELAEQYDTRFVTHFWEFQNAAERADEMWRDDGGAFSHYMKKGLITSRSVLFHGSMLREPEIEAIAGTGASIIHNPDINGTNCGNCAYVPYMLKKGINVGLGSDYGSLDAMSAMKLMLIVHNIMPRAERVLPYQAPFYAATMGSARAYGLDQEIGSIEPGKKADIITIDLKKAPHLLPLCTSLLEASPELLYFLFTRNCAGTTTSETMVDGKFLRRDGEFLDLDEEKFVKKTFDWAERCMTDLMEKHRFGEHYARIIHPDFMKDGDITWDVLN</sequence>
<evidence type="ECO:0000313" key="3">
    <source>
        <dbReference type="EMBL" id="PXX49281.1"/>
    </source>
</evidence>
<dbReference type="PANTHER" id="PTHR43794">
    <property type="entry name" value="AMINOHYDROLASE SSNA-RELATED"/>
    <property type="match status" value="1"/>
</dbReference>
<organism evidence="3 4">
    <name type="scientific">Hungatella effluvii</name>
    <dbReference type="NCBI Taxonomy" id="1096246"/>
    <lineage>
        <taxon>Bacteria</taxon>
        <taxon>Bacillati</taxon>
        <taxon>Bacillota</taxon>
        <taxon>Clostridia</taxon>
        <taxon>Lachnospirales</taxon>
        <taxon>Lachnospiraceae</taxon>
        <taxon>Hungatella</taxon>
    </lineage>
</organism>
<accession>A0A2V3XXE2</accession>
<protein>
    <submittedName>
        <fullName evidence="3">Cytosine/adenosine deaminase-related metal-dependent hydrolase</fullName>
    </submittedName>
</protein>
<dbReference type="Gene3D" id="2.30.40.10">
    <property type="entry name" value="Urease, subunit C, domain 1"/>
    <property type="match status" value="1"/>
</dbReference>
<evidence type="ECO:0000256" key="1">
    <source>
        <dbReference type="ARBA" id="ARBA00022801"/>
    </source>
</evidence>
<dbReference type="InterPro" id="IPR032466">
    <property type="entry name" value="Metal_Hydrolase"/>
</dbReference>
<dbReference type="RefSeq" id="WP_110324936.1">
    <property type="nucleotide sequence ID" value="NZ_QJKD01000014.1"/>
</dbReference>
<comment type="caution">
    <text evidence="3">The sequence shown here is derived from an EMBL/GenBank/DDBJ whole genome shotgun (WGS) entry which is preliminary data.</text>
</comment>
<proteinExistence type="predicted"/>
<dbReference type="InterPro" id="IPR006680">
    <property type="entry name" value="Amidohydro-rel"/>
</dbReference>
<dbReference type="PANTHER" id="PTHR43794:SF11">
    <property type="entry name" value="AMIDOHYDROLASE-RELATED DOMAIN-CONTAINING PROTEIN"/>
    <property type="match status" value="1"/>
</dbReference>
<dbReference type="InterPro" id="IPR050287">
    <property type="entry name" value="MTA/SAH_deaminase"/>
</dbReference>
<evidence type="ECO:0000259" key="2">
    <source>
        <dbReference type="Pfam" id="PF01979"/>
    </source>
</evidence>
<dbReference type="Pfam" id="PF01979">
    <property type="entry name" value="Amidohydro_1"/>
    <property type="match status" value="1"/>
</dbReference>
<dbReference type="GeneID" id="86063768"/>
<dbReference type="SUPFAM" id="SSF51556">
    <property type="entry name" value="Metallo-dependent hydrolases"/>
    <property type="match status" value="1"/>
</dbReference>
<reference evidence="3 4" key="1">
    <citation type="submission" date="2018-05" db="EMBL/GenBank/DDBJ databases">
        <title>Genomic Encyclopedia of Type Strains, Phase IV (KMG-IV): sequencing the most valuable type-strain genomes for metagenomic binning, comparative biology and taxonomic classification.</title>
        <authorList>
            <person name="Goeker M."/>
        </authorList>
    </citation>
    <scope>NUCLEOTIDE SEQUENCE [LARGE SCALE GENOMIC DNA]</scope>
    <source>
        <strain evidence="3 4">DSM 24995</strain>
    </source>
</reference>
<dbReference type="AlphaFoldDB" id="A0A2V3XXE2"/>